<reference evidence="1 2" key="1">
    <citation type="journal article" date="2020" name="Microb. Genom.">
        <title>Genetic diversity of clinical and environmental Mucorales isolates obtained from an investigation of mucormycosis cases among solid organ transplant recipients.</title>
        <authorList>
            <person name="Nguyen M.H."/>
            <person name="Kaul D."/>
            <person name="Muto C."/>
            <person name="Cheng S.J."/>
            <person name="Richter R.A."/>
            <person name="Bruno V.M."/>
            <person name="Liu G."/>
            <person name="Beyhan S."/>
            <person name="Sundermann A.J."/>
            <person name="Mounaud S."/>
            <person name="Pasculle A.W."/>
            <person name="Nierman W.C."/>
            <person name="Driscoll E."/>
            <person name="Cumbie R."/>
            <person name="Clancy C.J."/>
            <person name="Dupont C.L."/>
        </authorList>
    </citation>
    <scope>NUCLEOTIDE SEQUENCE [LARGE SCALE GENOMIC DNA]</scope>
    <source>
        <strain evidence="1 2">GL24</strain>
    </source>
</reference>
<dbReference type="EMBL" id="JAANIU010011558">
    <property type="protein sequence ID" value="KAG1530955.1"/>
    <property type="molecule type" value="Genomic_DNA"/>
</dbReference>
<name>A0A9P7C0X7_9FUNG</name>
<gene>
    <name evidence="1" type="ORF">G6F50_016985</name>
</gene>
<protein>
    <submittedName>
        <fullName evidence="1">Uncharacterized protein</fullName>
    </submittedName>
</protein>
<sequence>MAYSLPIGWMLPTPLTRLIWSSMRASMKLATSKLSMLPSSLVNDSTSKIEPLDLVMLVLNLYLRRIRIGAGGEHQVDLRRAIGSTGGGHVHQVVQALLGLLDDLGDRVFHGLRRSAGVGGADGDGSQAGRAG</sequence>
<comment type="caution">
    <text evidence="1">The sequence shown here is derived from an EMBL/GenBank/DDBJ whole genome shotgun (WGS) entry which is preliminary data.</text>
</comment>
<dbReference type="AlphaFoldDB" id="A0A9P7C0X7"/>
<proteinExistence type="predicted"/>
<evidence type="ECO:0000313" key="2">
    <source>
        <dbReference type="Proteomes" id="UP000740926"/>
    </source>
</evidence>
<accession>A0A9P7C0X7</accession>
<dbReference type="Proteomes" id="UP000740926">
    <property type="component" value="Unassembled WGS sequence"/>
</dbReference>
<evidence type="ECO:0000313" key="1">
    <source>
        <dbReference type="EMBL" id="KAG1530955.1"/>
    </source>
</evidence>
<organism evidence="1 2">
    <name type="scientific">Rhizopus delemar</name>
    <dbReference type="NCBI Taxonomy" id="936053"/>
    <lineage>
        <taxon>Eukaryota</taxon>
        <taxon>Fungi</taxon>
        <taxon>Fungi incertae sedis</taxon>
        <taxon>Mucoromycota</taxon>
        <taxon>Mucoromycotina</taxon>
        <taxon>Mucoromycetes</taxon>
        <taxon>Mucorales</taxon>
        <taxon>Mucorineae</taxon>
        <taxon>Rhizopodaceae</taxon>
        <taxon>Rhizopus</taxon>
    </lineage>
</organism>
<keyword evidence="2" id="KW-1185">Reference proteome</keyword>